<sequence length="133" mass="15704">MQDLKKIAINRLLVQPLFYFRYVDDVILALPSNNINDALNTFNSLHTRLQFTLEIGSEDRLSFLDTTLIIDNHRIIFDIYRKKTFSGRFLNFYSNYPLCHKKGTIISFIDKIILLSHPWFQQKNLIEVIHISS</sequence>
<dbReference type="Proteomes" id="UP000078492">
    <property type="component" value="Unassembled WGS sequence"/>
</dbReference>
<evidence type="ECO:0000313" key="2">
    <source>
        <dbReference type="EMBL" id="KYN09501.1"/>
    </source>
</evidence>
<organism evidence="2 3">
    <name type="scientific">Trachymyrmex cornetzi</name>
    <dbReference type="NCBI Taxonomy" id="471704"/>
    <lineage>
        <taxon>Eukaryota</taxon>
        <taxon>Metazoa</taxon>
        <taxon>Ecdysozoa</taxon>
        <taxon>Arthropoda</taxon>
        <taxon>Hexapoda</taxon>
        <taxon>Insecta</taxon>
        <taxon>Pterygota</taxon>
        <taxon>Neoptera</taxon>
        <taxon>Endopterygota</taxon>
        <taxon>Hymenoptera</taxon>
        <taxon>Apocrita</taxon>
        <taxon>Aculeata</taxon>
        <taxon>Formicoidea</taxon>
        <taxon>Formicidae</taxon>
        <taxon>Myrmicinae</taxon>
        <taxon>Trachymyrmex</taxon>
    </lineage>
</organism>
<dbReference type="PANTHER" id="PTHR21301">
    <property type="entry name" value="REVERSE TRANSCRIPTASE"/>
    <property type="match status" value="1"/>
</dbReference>
<dbReference type="AlphaFoldDB" id="A0A151IS47"/>
<dbReference type="EMBL" id="KQ981096">
    <property type="protein sequence ID" value="KYN09501.1"/>
    <property type="molecule type" value="Genomic_DNA"/>
</dbReference>
<reference evidence="2 3" key="1">
    <citation type="submission" date="2015-09" db="EMBL/GenBank/DDBJ databases">
        <title>Trachymyrmex cornetzi WGS genome.</title>
        <authorList>
            <person name="Nygaard S."/>
            <person name="Hu H."/>
            <person name="Boomsma J."/>
            <person name="Zhang G."/>
        </authorList>
    </citation>
    <scope>NUCLEOTIDE SEQUENCE [LARGE SCALE GENOMIC DNA]</scope>
    <source>
        <strain evidence="2">Tcor2-1</strain>
        <tissue evidence="2">Whole body</tissue>
    </source>
</reference>
<keyword evidence="3" id="KW-1185">Reference proteome</keyword>
<dbReference type="InterPro" id="IPR058912">
    <property type="entry name" value="HTH_animal"/>
</dbReference>
<dbReference type="Pfam" id="PF26215">
    <property type="entry name" value="HTH_animal"/>
    <property type="match status" value="1"/>
</dbReference>
<protein>
    <recommendedName>
        <fullName evidence="1">Helix-turn-helix domain-containing protein</fullName>
    </recommendedName>
</protein>
<dbReference type="PANTHER" id="PTHR21301:SF10">
    <property type="entry name" value="REVERSE TRANSCRIPTASE DOMAIN-CONTAINING PROTEIN"/>
    <property type="match status" value="1"/>
</dbReference>
<evidence type="ECO:0000259" key="1">
    <source>
        <dbReference type="Pfam" id="PF26215"/>
    </source>
</evidence>
<gene>
    <name evidence="2" type="ORF">ALC57_18369</name>
</gene>
<evidence type="ECO:0000313" key="3">
    <source>
        <dbReference type="Proteomes" id="UP000078492"/>
    </source>
</evidence>
<proteinExistence type="predicted"/>
<name>A0A151IS47_9HYME</name>
<feature type="domain" description="Helix-turn-helix" evidence="1">
    <location>
        <begin position="88"/>
        <end position="131"/>
    </location>
</feature>
<accession>A0A151IS47</accession>